<dbReference type="GO" id="GO:0004185">
    <property type="term" value="F:serine-type carboxypeptidase activity"/>
    <property type="evidence" value="ECO:0007669"/>
    <property type="project" value="InterPro"/>
</dbReference>
<keyword evidence="5" id="KW-0325">Glycoprotein</keyword>
<dbReference type="Proteomes" id="UP000708208">
    <property type="component" value="Unassembled WGS sequence"/>
</dbReference>
<reference evidence="7" key="1">
    <citation type="submission" date="2021-06" db="EMBL/GenBank/DDBJ databases">
        <authorList>
            <person name="Hodson N. C."/>
            <person name="Mongue J. A."/>
            <person name="Jaron S. K."/>
        </authorList>
    </citation>
    <scope>NUCLEOTIDE SEQUENCE</scope>
</reference>
<dbReference type="PANTHER" id="PTHR11802:SF472">
    <property type="entry name" value="SERINE CARBOXYPEPTIDASE CPVL-RELATED"/>
    <property type="match status" value="1"/>
</dbReference>
<keyword evidence="1" id="KW-0121">Carboxypeptidase</keyword>
<dbReference type="GO" id="GO:0006508">
    <property type="term" value="P:proteolysis"/>
    <property type="evidence" value="ECO:0007669"/>
    <property type="project" value="UniProtKB-KW"/>
</dbReference>
<proteinExistence type="predicted"/>
<gene>
    <name evidence="7" type="ORF">AFUS01_LOCUS21224</name>
</gene>
<evidence type="ECO:0000313" key="8">
    <source>
        <dbReference type="Proteomes" id="UP000708208"/>
    </source>
</evidence>
<comment type="caution">
    <text evidence="7">The sequence shown here is derived from an EMBL/GenBank/DDBJ whole genome shotgun (WGS) entry which is preliminary data.</text>
</comment>
<organism evidence="7 8">
    <name type="scientific">Allacma fusca</name>
    <dbReference type="NCBI Taxonomy" id="39272"/>
    <lineage>
        <taxon>Eukaryota</taxon>
        <taxon>Metazoa</taxon>
        <taxon>Ecdysozoa</taxon>
        <taxon>Arthropoda</taxon>
        <taxon>Hexapoda</taxon>
        <taxon>Collembola</taxon>
        <taxon>Symphypleona</taxon>
        <taxon>Sminthuridae</taxon>
        <taxon>Allacma</taxon>
    </lineage>
</organism>
<dbReference type="PANTHER" id="PTHR11802">
    <property type="entry name" value="SERINE PROTEASE FAMILY S10 SERINE CARBOXYPEPTIDASE"/>
    <property type="match status" value="1"/>
</dbReference>
<protein>
    <submittedName>
        <fullName evidence="7">Uncharacterized protein</fullName>
    </submittedName>
</protein>
<dbReference type="EMBL" id="CAJVCH010236470">
    <property type="protein sequence ID" value="CAG7732731.1"/>
    <property type="molecule type" value="Genomic_DNA"/>
</dbReference>
<evidence type="ECO:0000313" key="7">
    <source>
        <dbReference type="EMBL" id="CAG7732731.1"/>
    </source>
</evidence>
<feature type="signal peptide" evidence="6">
    <location>
        <begin position="1"/>
        <end position="24"/>
    </location>
</feature>
<evidence type="ECO:0000256" key="1">
    <source>
        <dbReference type="ARBA" id="ARBA00022645"/>
    </source>
</evidence>
<dbReference type="OrthoDB" id="443318at2759"/>
<keyword evidence="4" id="KW-0378">Hydrolase</keyword>
<accession>A0A8J2KW13</accession>
<evidence type="ECO:0000256" key="3">
    <source>
        <dbReference type="ARBA" id="ARBA00022729"/>
    </source>
</evidence>
<keyword evidence="3 6" id="KW-0732">Signal</keyword>
<feature type="non-terminal residue" evidence="7">
    <location>
        <position position="232"/>
    </location>
</feature>
<dbReference type="AlphaFoldDB" id="A0A8J2KW13"/>
<sequence length="232" mass="26290">MYRITPIVISISAVALLYSSCIEGTPVDHSELFLTPFIKSGELSKAKELSADHMKDFHIKSSTNENLQSYSGYLTVNDTTNSNLFFWFFPALEAPEKAPVIMWLNEVAGSSCLKGVFVENGPFYVDDNLELRDREFTWVRKYSMLYLDVPVGTGFSFTDKEDGYAKNSEDDANELFEALQQFFTLFSEFQVPDFYFAGEAVSAIHIPRMVKRIEAGNKEEKVKINLKGFMVG</sequence>
<dbReference type="InterPro" id="IPR001563">
    <property type="entry name" value="Peptidase_S10"/>
</dbReference>
<feature type="chain" id="PRO_5035213065" evidence="6">
    <location>
        <begin position="25"/>
        <end position="232"/>
    </location>
</feature>
<dbReference type="Pfam" id="PF00450">
    <property type="entry name" value="Peptidase_S10"/>
    <property type="match status" value="1"/>
</dbReference>
<keyword evidence="2" id="KW-0645">Protease</keyword>
<keyword evidence="8" id="KW-1185">Reference proteome</keyword>
<evidence type="ECO:0000256" key="2">
    <source>
        <dbReference type="ARBA" id="ARBA00022670"/>
    </source>
</evidence>
<evidence type="ECO:0000256" key="6">
    <source>
        <dbReference type="SAM" id="SignalP"/>
    </source>
</evidence>
<evidence type="ECO:0000256" key="5">
    <source>
        <dbReference type="ARBA" id="ARBA00023180"/>
    </source>
</evidence>
<evidence type="ECO:0000256" key="4">
    <source>
        <dbReference type="ARBA" id="ARBA00022801"/>
    </source>
</evidence>
<name>A0A8J2KW13_9HEXA</name>